<keyword evidence="2" id="KW-1185">Reference proteome</keyword>
<dbReference type="Proteomes" id="UP000004110">
    <property type="component" value="Unassembled WGS sequence"/>
</dbReference>
<sequence length="37" mass="4044">MQGNRFLTGFMRFVTGHATGMTGAEGVDVAVLMFFVF</sequence>
<dbReference type="AlphaFoldDB" id="A0ABC9NBT8"/>
<dbReference type="EMBL" id="AAYH02000044">
    <property type="protein sequence ID" value="EDO53972.1"/>
    <property type="molecule type" value="Genomic_DNA"/>
</dbReference>
<reference evidence="1" key="2">
    <citation type="submission" date="2013-11" db="EMBL/GenBank/DDBJ databases">
        <title>Draft genome sequence of Bacteroides uniformis (ATCC 8492).</title>
        <authorList>
            <person name="Sudarsanam P."/>
            <person name="Ley R."/>
            <person name="Guruge J."/>
            <person name="Turnbaugh P.J."/>
            <person name="Mahowald M."/>
            <person name="Liep D."/>
            <person name="Gordon J."/>
        </authorList>
    </citation>
    <scope>NUCLEOTIDE SEQUENCE</scope>
    <source>
        <strain evidence="1">ATCC 8492</strain>
    </source>
</reference>
<evidence type="ECO:0000313" key="1">
    <source>
        <dbReference type="EMBL" id="EDO53972.1"/>
    </source>
</evidence>
<name>A0ABC9NBT8_BACUC</name>
<organism evidence="1 2">
    <name type="scientific">Bacteroides uniformis (strain ATCC 8492 / DSM 6597 / CCUG 4942 / CIP 103695 / JCM 5828 / KCTC 5204 / NCTC 13054 / VPI 0061)</name>
    <dbReference type="NCBI Taxonomy" id="411479"/>
    <lineage>
        <taxon>Bacteria</taxon>
        <taxon>Pseudomonadati</taxon>
        <taxon>Bacteroidota</taxon>
        <taxon>Bacteroidia</taxon>
        <taxon>Bacteroidales</taxon>
        <taxon>Bacteroidaceae</taxon>
        <taxon>Bacteroides</taxon>
    </lineage>
</organism>
<proteinExistence type="predicted"/>
<evidence type="ECO:0000313" key="2">
    <source>
        <dbReference type="Proteomes" id="UP000004110"/>
    </source>
</evidence>
<comment type="caution">
    <text evidence="1">The sequence shown here is derived from an EMBL/GenBank/DDBJ whole genome shotgun (WGS) entry which is preliminary data.</text>
</comment>
<gene>
    <name evidence="1" type="ORF">BACUNI_02593</name>
</gene>
<reference evidence="1" key="1">
    <citation type="submission" date="2007-06" db="EMBL/GenBank/DDBJ databases">
        <authorList>
            <person name="Fulton L."/>
            <person name="Clifton S."/>
            <person name="Fulton B."/>
            <person name="Xu J."/>
            <person name="Minx P."/>
            <person name="Pepin K.H."/>
            <person name="Johnson M."/>
            <person name="Thiruvilangam P."/>
            <person name="Bhonagiri V."/>
            <person name="Nash W.E."/>
            <person name="Mardis E.R."/>
            <person name="Wilson R.K."/>
        </authorList>
    </citation>
    <scope>NUCLEOTIDE SEQUENCE [LARGE SCALE GENOMIC DNA]</scope>
    <source>
        <strain evidence="1">ATCC 8492</strain>
    </source>
</reference>
<protein>
    <submittedName>
        <fullName evidence="1">Uncharacterized protein</fullName>
    </submittedName>
</protein>
<accession>A0ABC9NBT8</accession>